<dbReference type="AlphaFoldDB" id="A0A165EZZ3"/>
<feature type="region of interest" description="Disordered" evidence="1">
    <location>
        <begin position="119"/>
        <end position="148"/>
    </location>
</feature>
<protein>
    <submittedName>
        <fullName evidence="2">Uncharacterized protein</fullName>
    </submittedName>
</protein>
<evidence type="ECO:0000313" key="2">
    <source>
        <dbReference type="EMBL" id="KZT55900.1"/>
    </source>
</evidence>
<dbReference type="EMBL" id="KV423987">
    <property type="protein sequence ID" value="KZT55900.1"/>
    <property type="molecule type" value="Genomic_DNA"/>
</dbReference>
<dbReference type="InParanoid" id="A0A165EZZ3"/>
<gene>
    <name evidence="2" type="ORF">CALCODRAFT_484432</name>
</gene>
<feature type="compositionally biased region" description="Basic and acidic residues" evidence="1">
    <location>
        <begin position="43"/>
        <end position="70"/>
    </location>
</feature>
<accession>A0A165EZZ3</accession>
<evidence type="ECO:0000256" key="1">
    <source>
        <dbReference type="SAM" id="MobiDB-lite"/>
    </source>
</evidence>
<feature type="region of interest" description="Disordered" evidence="1">
    <location>
        <begin position="43"/>
        <end position="79"/>
    </location>
</feature>
<reference evidence="2 3" key="1">
    <citation type="journal article" date="2016" name="Mol. Biol. Evol.">
        <title>Comparative Genomics of Early-Diverging Mushroom-Forming Fungi Provides Insights into the Origins of Lignocellulose Decay Capabilities.</title>
        <authorList>
            <person name="Nagy L.G."/>
            <person name="Riley R."/>
            <person name="Tritt A."/>
            <person name="Adam C."/>
            <person name="Daum C."/>
            <person name="Floudas D."/>
            <person name="Sun H."/>
            <person name="Yadav J.S."/>
            <person name="Pangilinan J."/>
            <person name="Larsson K.H."/>
            <person name="Matsuura K."/>
            <person name="Barry K."/>
            <person name="Labutti K."/>
            <person name="Kuo R."/>
            <person name="Ohm R.A."/>
            <person name="Bhattacharya S.S."/>
            <person name="Shirouzu T."/>
            <person name="Yoshinaga Y."/>
            <person name="Martin F.M."/>
            <person name="Grigoriev I.V."/>
            <person name="Hibbett D.S."/>
        </authorList>
    </citation>
    <scope>NUCLEOTIDE SEQUENCE [LARGE SCALE GENOMIC DNA]</scope>
    <source>
        <strain evidence="2 3">HHB12733</strain>
    </source>
</reference>
<name>A0A165EZZ3_9BASI</name>
<organism evidence="2 3">
    <name type="scientific">Calocera cornea HHB12733</name>
    <dbReference type="NCBI Taxonomy" id="1353952"/>
    <lineage>
        <taxon>Eukaryota</taxon>
        <taxon>Fungi</taxon>
        <taxon>Dikarya</taxon>
        <taxon>Basidiomycota</taxon>
        <taxon>Agaricomycotina</taxon>
        <taxon>Dacrymycetes</taxon>
        <taxon>Dacrymycetales</taxon>
        <taxon>Dacrymycetaceae</taxon>
        <taxon>Calocera</taxon>
    </lineage>
</organism>
<proteinExistence type="predicted"/>
<keyword evidence="3" id="KW-1185">Reference proteome</keyword>
<dbReference type="Proteomes" id="UP000076842">
    <property type="component" value="Unassembled WGS sequence"/>
</dbReference>
<feature type="region of interest" description="Disordered" evidence="1">
    <location>
        <begin position="1"/>
        <end position="23"/>
    </location>
</feature>
<sequence length="335" mass="36092">MDCLVDSAPPSPAGNDSSPDLGTIFKNELDLEKASTELEKAQIEREKAGLELEKARTEAGDEKGKGKAAEEVGEGSGESKIKLEVVDPASLQLAIALVKKAKEVGRELTDEEVREVLAASKVNTDDEERAQAAPEDIAADEDDEDDVDGVDAPATEGAVHVLTVDEMRAEGLGEPGWDLLEASPARLEAEAHKRRVYGQKVGYHEQNVRFAQYDAEVADGKKVLLLEELIGEFEIGRAQGIELSRMERVKVGVREHIGNAHARFALKKKKAGQWVKKTAKAAYGATKAFLAKYGLAILKALGLIALAAFLKYHGLGTVTTFLRIIGWPADEPSAA</sequence>
<evidence type="ECO:0000313" key="3">
    <source>
        <dbReference type="Proteomes" id="UP000076842"/>
    </source>
</evidence>
<feature type="compositionally biased region" description="Acidic residues" evidence="1">
    <location>
        <begin position="137"/>
        <end position="148"/>
    </location>
</feature>